<accession>A0A9N9KE62</accession>
<comment type="caution">
    <text evidence="1">The sequence shown here is derived from an EMBL/GenBank/DDBJ whole genome shotgun (WGS) entry which is preliminary data.</text>
</comment>
<protein>
    <submittedName>
        <fullName evidence="1">15336_t:CDS:1</fullName>
    </submittedName>
</protein>
<name>A0A9N9KE62_9GLOM</name>
<feature type="non-terminal residue" evidence="1">
    <location>
        <position position="1"/>
    </location>
</feature>
<evidence type="ECO:0000313" key="2">
    <source>
        <dbReference type="Proteomes" id="UP000789396"/>
    </source>
</evidence>
<dbReference type="Proteomes" id="UP000789396">
    <property type="component" value="Unassembled WGS sequence"/>
</dbReference>
<keyword evidence="2" id="KW-1185">Reference proteome</keyword>
<dbReference type="AlphaFoldDB" id="A0A9N9KE62"/>
<proteinExistence type="predicted"/>
<sequence length="84" mass="9487">LEEIYQEILVYQPFGMITFSTFGLLTCNNTGQETNITLLDLLVQPGFTKDIELNISFLLDTQTIVESLEVPIKPVNTTTDLDFD</sequence>
<evidence type="ECO:0000313" key="1">
    <source>
        <dbReference type="EMBL" id="CAG8823290.1"/>
    </source>
</evidence>
<gene>
    <name evidence="1" type="ORF">RFULGI_LOCUS19833</name>
</gene>
<reference evidence="1" key="1">
    <citation type="submission" date="2021-06" db="EMBL/GenBank/DDBJ databases">
        <authorList>
            <person name="Kallberg Y."/>
            <person name="Tangrot J."/>
            <person name="Rosling A."/>
        </authorList>
    </citation>
    <scope>NUCLEOTIDE SEQUENCE</scope>
    <source>
        <strain evidence="1">IN212</strain>
    </source>
</reference>
<dbReference type="EMBL" id="CAJVPZ010103532">
    <property type="protein sequence ID" value="CAG8823290.1"/>
    <property type="molecule type" value="Genomic_DNA"/>
</dbReference>
<organism evidence="1 2">
    <name type="scientific">Racocetra fulgida</name>
    <dbReference type="NCBI Taxonomy" id="60492"/>
    <lineage>
        <taxon>Eukaryota</taxon>
        <taxon>Fungi</taxon>
        <taxon>Fungi incertae sedis</taxon>
        <taxon>Mucoromycota</taxon>
        <taxon>Glomeromycotina</taxon>
        <taxon>Glomeromycetes</taxon>
        <taxon>Diversisporales</taxon>
        <taxon>Gigasporaceae</taxon>
        <taxon>Racocetra</taxon>
    </lineage>
</organism>